<gene>
    <name evidence="1" type="ORF">J0695_30435</name>
</gene>
<name>A0A939FCF7_9ACTN</name>
<reference evidence="1" key="1">
    <citation type="submission" date="2021-03" db="EMBL/GenBank/DDBJ databases">
        <title>Streptomyces poriferae sp. nov., a novel marine sponge-derived Actinobacteria species with anti-MRSA activity.</title>
        <authorList>
            <person name="Sandoval-Powers M."/>
            <person name="Kralova S."/>
            <person name="Nguyen G.-S."/>
            <person name="Fawwal D."/>
            <person name="Degnes K."/>
            <person name="Klinkenberg G."/>
            <person name="Sletta H."/>
            <person name="Wentzel A."/>
            <person name="Liles M.R."/>
        </authorList>
    </citation>
    <scope>NUCLEOTIDE SEQUENCE</scope>
    <source>
        <strain evidence="1">DSM 41794</strain>
    </source>
</reference>
<dbReference type="Gene3D" id="3.40.50.300">
    <property type="entry name" value="P-loop containing nucleotide triphosphate hydrolases"/>
    <property type="match status" value="1"/>
</dbReference>
<evidence type="ECO:0000313" key="2">
    <source>
        <dbReference type="Proteomes" id="UP000664167"/>
    </source>
</evidence>
<dbReference type="SUPFAM" id="SSF52540">
    <property type="entry name" value="P-loop containing nucleoside triphosphate hydrolases"/>
    <property type="match status" value="1"/>
</dbReference>
<accession>A0A939FCF7</accession>
<dbReference type="Proteomes" id="UP000664167">
    <property type="component" value="Unassembled WGS sequence"/>
</dbReference>
<evidence type="ECO:0000313" key="1">
    <source>
        <dbReference type="EMBL" id="MBO0516058.1"/>
    </source>
</evidence>
<dbReference type="AlphaFoldDB" id="A0A939FCF7"/>
<dbReference type="EMBL" id="JAFLRJ010000351">
    <property type="protein sequence ID" value="MBO0516058.1"/>
    <property type="molecule type" value="Genomic_DNA"/>
</dbReference>
<proteinExistence type="predicted"/>
<protein>
    <submittedName>
        <fullName evidence="1">Uncharacterized protein</fullName>
    </submittedName>
</protein>
<sequence length="313" mass="33726">MCAAQSSPRQNPQLSTLLDRLASTRLVTLTGPAGVGKSHLAARIAESIELPVFRADLSACQDAALVPHAVAAALHTSPEQGADPVHAVLQLLSRRRGLLVLETCEHVLTGCAYLVGRLHDHCPQLQILTTSRKALGVPGEQPVALRPLPPEATVGMLTEKAATQGVDLPRYWGRLLAQRLDGDPLSILLAARSLRLMPAQRLYASLAVPGGRFTVLTDGPKDPPRHRSLLRAIEWSHELCTRAERLLWARISAFDGTFTEEQVRTVFAGGSEFASLVRSSVVIPQDAAAVPGSYRLPLAHREYGQLRLAGLGD</sequence>
<dbReference type="InterPro" id="IPR027417">
    <property type="entry name" value="P-loop_NTPase"/>
</dbReference>
<comment type="caution">
    <text evidence="1">The sequence shown here is derived from an EMBL/GenBank/DDBJ whole genome shotgun (WGS) entry which is preliminary data.</text>
</comment>
<dbReference type="RefSeq" id="WP_206967456.1">
    <property type="nucleotide sequence ID" value="NZ_BAAAJJ010000002.1"/>
</dbReference>
<dbReference type="PANTHER" id="PTHR47691">
    <property type="entry name" value="REGULATOR-RELATED"/>
    <property type="match status" value="1"/>
</dbReference>
<keyword evidence="2" id="KW-1185">Reference proteome</keyword>
<dbReference type="PANTHER" id="PTHR47691:SF3">
    <property type="entry name" value="HTH-TYPE TRANSCRIPTIONAL REGULATOR RV0890C-RELATED"/>
    <property type="match status" value="1"/>
</dbReference>
<organism evidence="1 2">
    <name type="scientific">Streptomyces beijiangensis</name>
    <dbReference type="NCBI Taxonomy" id="163361"/>
    <lineage>
        <taxon>Bacteria</taxon>
        <taxon>Bacillati</taxon>
        <taxon>Actinomycetota</taxon>
        <taxon>Actinomycetes</taxon>
        <taxon>Kitasatosporales</taxon>
        <taxon>Streptomycetaceae</taxon>
        <taxon>Streptomyces</taxon>
    </lineage>
</organism>